<dbReference type="Proteomes" id="UP000377595">
    <property type="component" value="Unassembled WGS sequence"/>
</dbReference>
<dbReference type="GO" id="GO:0003677">
    <property type="term" value="F:DNA binding"/>
    <property type="evidence" value="ECO:0007669"/>
    <property type="project" value="UniProtKB-KW"/>
</dbReference>
<gene>
    <name evidence="6" type="ORF">Aple_081980</name>
</gene>
<dbReference type="SUPFAM" id="SSF53850">
    <property type="entry name" value="Periplasmic binding protein-like II"/>
    <property type="match status" value="1"/>
</dbReference>
<keyword evidence="3" id="KW-0238">DNA-binding</keyword>
<dbReference type="Pfam" id="PF00126">
    <property type="entry name" value="HTH_1"/>
    <property type="match status" value="1"/>
</dbReference>
<keyword evidence="7" id="KW-1185">Reference proteome</keyword>
<dbReference type="RefSeq" id="WP_155350078.1">
    <property type="nucleotide sequence ID" value="NZ_BAAAHM010000014.1"/>
</dbReference>
<dbReference type="PANTHER" id="PTHR30346:SF0">
    <property type="entry name" value="HCA OPERON TRANSCRIPTIONAL ACTIVATOR HCAR"/>
    <property type="match status" value="1"/>
</dbReference>
<evidence type="ECO:0000259" key="5">
    <source>
        <dbReference type="PROSITE" id="PS50931"/>
    </source>
</evidence>
<evidence type="ECO:0000313" key="7">
    <source>
        <dbReference type="Proteomes" id="UP000377595"/>
    </source>
</evidence>
<comment type="caution">
    <text evidence="6">The sequence shown here is derived from an EMBL/GenBank/DDBJ whole genome shotgun (WGS) entry which is preliminary data.</text>
</comment>
<dbReference type="GO" id="GO:0003700">
    <property type="term" value="F:DNA-binding transcription factor activity"/>
    <property type="evidence" value="ECO:0007669"/>
    <property type="project" value="InterPro"/>
</dbReference>
<evidence type="ECO:0000256" key="3">
    <source>
        <dbReference type="ARBA" id="ARBA00023125"/>
    </source>
</evidence>
<evidence type="ECO:0000256" key="4">
    <source>
        <dbReference type="ARBA" id="ARBA00023163"/>
    </source>
</evidence>
<keyword evidence="2" id="KW-0805">Transcription regulation</keyword>
<dbReference type="Gene3D" id="3.40.190.10">
    <property type="entry name" value="Periplasmic binding protein-like II"/>
    <property type="match status" value="2"/>
</dbReference>
<comment type="similarity">
    <text evidence="1">Belongs to the LysR transcriptional regulatory family.</text>
</comment>
<evidence type="ECO:0000256" key="1">
    <source>
        <dbReference type="ARBA" id="ARBA00009437"/>
    </source>
</evidence>
<dbReference type="SUPFAM" id="SSF46785">
    <property type="entry name" value="Winged helix' DNA-binding domain"/>
    <property type="match status" value="1"/>
</dbReference>
<dbReference type="Pfam" id="PF03466">
    <property type="entry name" value="LysR_substrate"/>
    <property type="match status" value="1"/>
</dbReference>
<dbReference type="OrthoDB" id="79118at2"/>
<evidence type="ECO:0000256" key="2">
    <source>
        <dbReference type="ARBA" id="ARBA00023015"/>
    </source>
</evidence>
<dbReference type="InterPro" id="IPR036388">
    <property type="entry name" value="WH-like_DNA-bd_sf"/>
</dbReference>
<dbReference type="PROSITE" id="PS50931">
    <property type="entry name" value="HTH_LYSR"/>
    <property type="match status" value="1"/>
</dbReference>
<proteinExistence type="inferred from homology"/>
<dbReference type="PRINTS" id="PR00039">
    <property type="entry name" value="HTHLYSR"/>
</dbReference>
<dbReference type="InterPro" id="IPR000847">
    <property type="entry name" value="LysR_HTH_N"/>
</dbReference>
<name>A0A5M3XZC7_9ACTN</name>
<accession>A0A5M3XZC7</accession>
<dbReference type="InterPro" id="IPR005119">
    <property type="entry name" value="LysR_subst-bd"/>
</dbReference>
<keyword evidence="4" id="KW-0804">Transcription</keyword>
<dbReference type="FunFam" id="1.10.10.10:FF:000001">
    <property type="entry name" value="LysR family transcriptional regulator"/>
    <property type="match status" value="1"/>
</dbReference>
<dbReference type="Gene3D" id="1.10.10.10">
    <property type="entry name" value="Winged helix-like DNA-binding domain superfamily/Winged helix DNA-binding domain"/>
    <property type="match status" value="1"/>
</dbReference>
<sequence length="290" mass="30687">MDRPEVRDLVYFVAVAEHRHFGRAAEQLGMAQPPLSRAISRLERRMGVRLFERTSRRVDLTTAGEVFLRESRKILSALDGAVGRTQQAARPQRVVLAAPAGAGVGLLAEVLDAYRLGPDPVPVEVLFTTALGAALRAGTADAAFMCGNDNLDGLDTVDLLDEPPVALLPAGHPLAARDSLTMDELEGEDRFRAQSPPVALDELLDRIALGELLVVLGASATSRLGSSVVAVPVVGVPSNQIVLAWPRVARSVARDRLVRTAVAVAEVTSARTGVSRHPGAAARQAAVGQI</sequence>
<protein>
    <submittedName>
        <fullName evidence="6">LysR family transcriptional regulator</fullName>
    </submittedName>
</protein>
<organism evidence="6 7">
    <name type="scientific">Acrocarpospora pleiomorpha</name>
    <dbReference type="NCBI Taxonomy" id="90975"/>
    <lineage>
        <taxon>Bacteria</taxon>
        <taxon>Bacillati</taxon>
        <taxon>Actinomycetota</taxon>
        <taxon>Actinomycetes</taxon>
        <taxon>Streptosporangiales</taxon>
        <taxon>Streptosporangiaceae</taxon>
        <taxon>Acrocarpospora</taxon>
    </lineage>
</organism>
<dbReference type="EMBL" id="BLAF01000065">
    <property type="protein sequence ID" value="GES25299.1"/>
    <property type="molecule type" value="Genomic_DNA"/>
</dbReference>
<evidence type="ECO:0000313" key="6">
    <source>
        <dbReference type="EMBL" id="GES25299.1"/>
    </source>
</evidence>
<dbReference type="PANTHER" id="PTHR30346">
    <property type="entry name" value="TRANSCRIPTIONAL DUAL REGULATOR HCAR-RELATED"/>
    <property type="match status" value="1"/>
</dbReference>
<reference evidence="6 7" key="1">
    <citation type="submission" date="2019-10" db="EMBL/GenBank/DDBJ databases">
        <title>Whole genome shotgun sequence of Acrocarpospora pleiomorpha NBRC 16267.</title>
        <authorList>
            <person name="Ichikawa N."/>
            <person name="Kimura A."/>
            <person name="Kitahashi Y."/>
            <person name="Komaki H."/>
            <person name="Oguchi A."/>
        </authorList>
    </citation>
    <scope>NUCLEOTIDE SEQUENCE [LARGE SCALE GENOMIC DNA]</scope>
    <source>
        <strain evidence="6 7">NBRC 16267</strain>
    </source>
</reference>
<feature type="domain" description="HTH lysR-type" evidence="5">
    <location>
        <begin position="4"/>
        <end position="61"/>
    </location>
</feature>
<dbReference type="InterPro" id="IPR036390">
    <property type="entry name" value="WH_DNA-bd_sf"/>
</dbReference>
<dbReference type="AlphaFoldDB" id="A0A5M3XZC7"/>
<dbReference type="GO" id="GO:0032993">
    <property type="term" value="C:protein-DNA complex"/>
    <property type="evidence" value="ECO:0007669"/>
    <property type="project" value="TreeGrafter"/>
</dbReference>